<proteinExistence type="predicted"/>
<organism evidence="2 3">
    <name type="scientific">Buttiauxella brennerae ATCC 51605</name>
    <dbReference type="NCBI Taxonomy" id="1354251"/>
    <lineage>
        <taxon>Bacteria</taxon>
        <taxon>Pseudomonadati</taxon>
        <taxon>Pseudomonadota</taxon>
        <taxon>Gammaproteobacteria</taxon>
        <taxon>Enterobacterales</taxon>
        <taxon>Enterobacteriaceae</taxon>
        <taxon>Buttiauxella</taxon>
    </lineage>
</organism>
<dbReference type="NCBIfam" id="TIGR03354">
    <property type="entry name" value="VI_FHA"/>
    <property type="match status" value="1"/>
</dbReference>
<gene>
    <name evidence="2" type="ORF">M975_0092</name>
</gene>
<dbReference type="AlphaFoldDB" id="A0A1B7IWP2"/>
<feature type="domain" description="Type VI secretion system FHA" evidence="1">
    <location>
        <begin position="255"/>
        <end position="428"/>
    </location>
</feature>
<dbReference type="EMBL" id="LXER01000005">
    <property type="protein sequence ID" value="OAT34379.1"/>
    <property type="molecule type" value="Genomic_DNA"/>
</dbReference>
<evidence type="ECO:0000313" key="3">
    <source>
        <dbReference type="Proteomes" id="UP000078410"/>
    </source>
</evidence>
<evidence type="ECO:0000313" key="2">
    <source>
        <dbReference type="EMBL" id="OAT34379.1"/>
    </source>
</evidence>
<evidence type="ECO:0000259" key="1">
    <source>
        <dbReference type="Pfam" id="PF20232"/>
    </source>
</evidence>
<name>A0A1B7IWP2_9ENTR</name>
<dbReference type="InterPro" id="IPR046883">
    <property type="entry name" value="T6SS_FHA_C"/>
</dbReference>
<dbReference type="Pfam" id="PF20232">
    <property type="entry name" value="T6SS_FHA_C"/>
    <property type="match status" value="1"/>
</dbReference>
<protein>
    <submittedName>
        <fullName evidence="2">ImpI/VasC family protein</fullName>
    </submittedName>
</protein>
<sequence>MEQYMAEEIPQSSALSLTLQVMNGNELESGRAAKCLFSAGGGDIGHTQACHWPIQDRAGSVAGRACQVVLHDGTFCLRNLTPGLMINQASVSVDTGLVRLCQGDEIGLGALVLKVFIHEGKLVSYGEQMAAPETIVTNRDRLADALLTTDGQPAYPGMPHRHQLADTVVNGFSTDPLQVLQAENLTTAGDLLSGMGRGRSSAQLSDPANNSGIDIPFMDLPPMYADARDNRDTNEITDSPAQMAQHHLAVTPLLRGLGSSLAVRNSQDADDFLEEAGRSLQAAIKGLLDLQQRQSSLSDKHLRPLEDNPLRLNLDYSTAVDVMFAEGKSPVHLAAPAAIAESLRNIRHHDEANKAAINEALHVMLEAFSPQSLMRRFIQYRCSHELRQQLDDAGSWQMYSHYYDELASDRQQGFSMLFNEVYAQVYDRVLREKQREPEE</sequence>
<accession>A0A1B7IWP2</accession>
<dbReference type="InterPro" id="IPR017735">
    <property type="entry name" value="T6SS_FHA"/>
</dbReference>
<dbReference type="PATRIC" id="fig|1354251.4.peg.96"/>
<dbReference type="CDD" id="cd00060">
    <property type="entry name" value="FHA"/>
    <property type="match status" value="1"/>
</dbReference>
<keyword evidence="3" id="KW-1185">Reference proteome</keyword>
<dbReference type="Gene3D" id="2.60.200.20">
    <property type="match status" value="1"/>
</dbReference>
<dbReference type="Proteomes" id="UP000078410">
    <property type="component" value="Unassembled WGS sequence"/>
</dbReference>
<dbReference type="InterPro" id="IPR008984">
    <property type="entry name" value="SMAD_FHA_dom_sf"/>
</dbReference>
<comment type="caution">
    <text evidence="2">The sequence shown here is derived from an EMBL/GenBank/DDBJ whole genome shotgun (WGS) entry which is preliminary data.</text>
</comment>
<reference evidence="2 3" key="1">
    <citation type="submission" date="2016-04" db="EMBL/GenBank/DDBJ databases">
        <title>ATOL: Assembling a taxonomically balanced genome-scale reconstruction of the evolutionary history of the Enterobacteriaceae.</title>
        <authorList>
            <person name="Plunkett G.III."/>
            <person name="Neeno-Eckwall E.C."/>
            <person name="Glasner J.D."/>
            <person name="Perna N.T."/>
        </authorList>
    </citation>
    <scope>NUCLEOTIDE SEQUENCE [LARGE SCALE GENOMIC DNA]</scope>
    <source>
        <strain evidence="2 3">ATCC 51605</strain>
    </source>
</reference>
<dbReference type="SUPFAM" id="SSF49879">
    <property type="entry name" value="SMAD/FHA domain"/>
    <property type="match status" value="1"/>
</dbReference>